<sequence>MEDEPSPEDERLLRLEKELHEAAKRNDTQAALALLKSKVHVNATDSANRAALHWASARGHELTVQTLIHYNAIVDLEDKFGMTPAMYSAWFGHIRILQMLVNAGATVTHENSVLRSTAVLFIPGTRTGKLENLEAVTVFVCWQLSKTPFLLAAENGRLPVVQCFLGRGCDITVTDQDGKTALHLAAEGGHYQCVEALLDCSLSALCDKGYSALHCAVEQGHGEICRLLLQSGSHLNSSTKVAPLHLAVINNFPHIVLSCIEAGCDLNVTDLNEQTALHIAVEMRRLVIVELLLVANVNLYLKDKQNKTPLDVAVRGYYANIVDMIIKAERFYRWRQDIDSQQASQIELDFTLDHAQEPKHVRSVLWRLATKYLPPGGWKKLANYWQFPAQHVKAIEAQWTGNKSYKEHGYRMLLVWLHGISAEGKHPIKCLYESLVETGNRALAEKVRKKANEDESTKKCPLM</sequence>
<organism evidence="6 7">
    <name type="scientific">Huso huso</name>
    <name type="common">Beluga</name>
    <name type="synonym">Acipenser huso</name>
    <dbReference type="NCBI Taxonomy" id="61971"/>
    <lineage>
        <taxon>Eukaryota</taxon>
        <taxon>Metazoa</taxon>
        <taxon>Chordata</taxon>
        <taxon>Craniata</taxon>
        <taxon>Vertebrata</taxon>
        <taxon>Euteleostomi</taxon>
        <taxon>Actinopterygii</taxon>
        <taxon>Chondrostei</taxon>
        <taxon>Acipenseriformes</taxon>
        <taxon>Acipenseridae</taxon>
        <taxon>Huso</taxon>
    </lineage>
</organism>
<dbReference type="SUPFAM" id="SSF48403">
    <property type="entry name" value="Ankyrin repeat"/>
    <property type="match status" value="1"/>
</dbReference>
<keyword evidence="1" id="KW-0677">Repeat</keyword>
<reference evidence="6 7" key="1">
    <citation type="submission" date="2021-05" db="EMBL/GenBank/DDBJ databases">
        <authorList>
            <person name="Zahm M."/>
            <person name="Klopp C."/>
            <person name="Cabau C."/>
            <person name="Kuhl H."/>
            <person name="Suciu R."/>
            <person name="Ciorpac M."/>
            <person name="Holostenco D."/>
            <person name="Gessner J."/>
            <person name="Wuertz S."/>
            <person name="Hohne C."/>
            <person name="Stock M."/>
            <person name="Gislard M."/>
            <person name="Lluch J."/>
            <person name="Milhes M."/>
            <person name="Lampietro C."/>
            <person name="Lopez Roques C."/>
            <person name="Donnadieu C."/>
            <person name="Du K."/>
            <person name="Schartl M."/>
            <person name="Guiguen Y."/>
        </authorList>
    </citation>
    <scope>NUCLEOTIDE SEQUENCE [LARGE SCALE GENOMIC DNA]</scope>
    <source>
        <strain evidence="6">Hh-F2</strain>
        <tissue evidence="6">Blood</tissue>
    </source>
</reference>
<accession>A0ABR0YFV6</accession>
<evidence type="ECO:0000256" key="3">
    <source>
        <dbReference type="PROSITE-ProRule" id="PRU00023"/>
    </source>
</evidence>
<dbReference type="PROSITE" id="PS50297">
    <property type="entry name" value="ANK_REP_REGION"/>
    <property type="match status" value="2"/>
</dbReference>
<evidence type="ECO:0000256" key="1">
    <source>
        <dbReference type="ARBA" id="ARBA00022737"/>
    </source>
</evidence>
<comment type="caution">
    <text evidence="6">The sequence shown here is derived from an EMBL/GenBank/DDBJ whole genome shotgun (WGS) entry which is preliminary data.</text>
</comment>
<name>A0ABR0YFV6_HUSHU</name>
<proteinExistence type="predicted"/>
<feature type="repeat" description="ANK" evidence="3">
    <location>
        <begin position="80"/>
        <end position="112"/>
    </location>
</feature>
<dbReference type="EMBL" id="JAHFZB010000032">
    <property type="protein sequence ID" value="KAK6471316.1"/>
    <property type="molecule type" value="Genomic_DNA"/>
</dbReference>
<dbReference type="InterPro" id="IPR002110">
    <property type="entry name" value="Ankyrin_rpt"/>
</dbReference>
<dbReference type="SUPFAM" id="SSF47986">
    <property type="entry name" value="DEATH domain"/>
    <property type="match status" value="1"/>
</dbReference>
<feature type="repeat" description="ANK" evidence="3">
    <location>
        <begin position="47"/>
        <end position="79"/>
    </location>
</feature>
<dbReference type="PROSITE" id="PS50088">
    <property type="entry name" value="ANK_REPEAT"/>
    <property type="match status" value="6"/>
</dbReference>
<evidence type="ECO:0000256" key="2">
    <source>
        <dbReference type="ARBA" id="ARBA00023043"/>
    </source>
</evidence>
<evidence type="ECO:0000259" key="4">
    <source>
        <dbReference type="PROSITE" id="PS50017"/>
    </source>
</evidence>
<dbReference type="Gene3D" id="1.10.533.10">
    <property type="entry name" value="Death Domain, Fas"/>
    <property type="match status" value="1"/>
</dbReference>
<dbReference type="SMART" id="SM00248">
    <property type="entry name" value="ANK"/>
    <property type="match status" value="9"/>
</dbReference>
<protein>
    <submittedName>
        <fullName evidence="6">Ankyrin repeat and death domain-containing protein 1A-like</fullName>
    </submittedName>
</protein>
<dbReference type="Gene3D" id="1.25.40.20">
    <property type="entry name" value="Ankyrin repeat-containing domain"/>
    <property type="match status" value="3"/>
</dbReference>
<keyword evidence="2 3" id="KW-0040">ANK repeat</keyword>
<dbReference type="InterPro" id="IPR036770">
    <property type="entry name" value="Ankyrin_rpt-contain_sf"/>
</dbReference>
<feature type="repeat" description="ANK" evidence="3">
    <location>
        <begin position="177"/>
        <end position="199"/>
    </location>
</feature>
<evidence type="ECO:0000313" key="7">
    <source>
        <dbReference type="Proteomes" id="UP001369086"/>
    </source>
</evidence>
<gene>
    <name evidence="6" type="ORF">HHUSO_G29674</name>
    <name evidence="5" type="ORF">HHUSO_G35555</name>
</gene>
<dbReference type="InterPro" id="IPR011029">
    <property type="entry name" value="DEATH-like_dom_sf"/>
</dbReference>
<keyword evidence="7" id="KW-1185">Reference proteome</keyword>
<dbReference type="PROSITE" id="PS50017">
    <property type="entry name" value="DEATH_DOMAIN"/>
    <property type="match status" value="1"/>
</dbReference>
<dbReference type="Proteomes" id="UP001369086">
    <property type="component" value="Unassembled WGS sequence"/>
</dbReference>
<feature type="repeat" description="ANK" evidence="3">
    <location>
        <begin position="272"/>
        <end position="304"/>
    </location>
</feature>
<dbReference type="Pfam" id="PF12796">
    <property type="entry name" value="Ank_2"/>
    <property type="match status" value="3"/>
</dbReference>
<feature type="repeat" description="ANK" evidence="3">
    <location>
        <begin position="208"/>
        <end position="240"/>
    </location>
</feature>
<feature type="domain" description="Death" evidence="4">
    <location>
        <begin position="378"/>
        <end position="451"/>
    </location>
</feature>
<evidence type="ECO:0000313" key="6">
    <source>
        <dbReference type="EMBL" id="KAK6471316.1"/>
    </source>
</evidence>
<evidence type="ECO:0000313" key="5">
    <source>
        <dbReference type="EMBL" id="KAK6467163.1"/>
    </source>
</evidence>
<dbReference type="PANTHER" id="PTHR24188:SF29">
    <property type="entry name" value="GH09064P"/>
    <property type="match status" value="1"/>
</dbReference>
<dbReference type="PANTHER" id="PTHR24188">
    <property type="entry name" value="ANKYRIN REPEAT PROTEIN"/>
    <property type="match status" value="1"/>
</dbReference>
<dbReference type="PRINTS" id="PR01415">
    <property type="entry name" value="ANKYRIN"/>
</dbReference>
<feature type="repeat" description="ANK" evidence="3">
    <location>
        <begin position="144"/>
        <end position="176"/>
    </location>
</feature>
<dbReference type="InterPro" id="IPR000488">
    <property type="entry name" value="Death_dom"/>
</dbReference>
<dbReference type="EMBL" id="JAHFZB010000051">
    <property type="protein sequence ID" value="KAK6467163.1"/>
    <property type="molecule type" value="Genomic_DNA"/>
</dbReference>